<dbReference type="InterPro" id="IPR013216">
    <property type="entry name" value="Methyltransf_11"/>
</dbReference>
<dbReference type="Pfam" id="PF08241">
    <property type="entry name" value="Methyltransf_11"/>
    <property type="match status" value="1"/>
</dbReference>
<feature type="domain" description="Methyltransferase type 11" evidence="1">
    <location>
        <begin position="14"/>
        <end position="116"/>
    </location>
</feature>
<dbReference type="InterPro" id="IPR029063">
    <property type="entry name" value="SAM-dependent_MTases_sf"/>
</dbReference>
<evidence type="ECO:0000313" key="2">
    <source>
        <dbReference type="EMBL" id="CAE0150240.1"/>
    </source>
</evidence>
<proteinExistence type="predicted"/>
<evidence type="ECO:0000259" key="1">
    <source>
        <dbReference type="Pfam" id="PF08241"/>
    </source>
</evidence>
<dbReference type="EMBL" id="HBHX01069393">
    <property type="protein sequence ID" value="CAE0150240.1"/>
    <property type="molecule type" value="Transcribed_RNA"/>
</dbReference>
<dbReference type="Gene3D" id="3.40.50.150">
    <property type="entry name" value="Vaccinia Virus protein VP39"/>
    <property type="match status" value="1"/>
</dbReference>
<dbReference type="SUPFAM" id="SSF53335">
    <property type="entry name" value="S-adenosyl-L-methionine-dependent methyltransferases"/>
    <property type="match status" value="1"/>
</dbReference>
<dbReference type="AlphaFoldDB" id="A0A7S3C107"/>
<name>A0A7S3C107_9EUKA</name>
<protein>
    <recommendedName>
        <fullName evidence="1">Methyltransferase type 11 domain-containing protein</fullName>
    </recommendedName>
</protein>
<accession>A0A7S3C107</accession>
<gene>
    <name evidence="2" type="ORF">HERI1096_LOCUS38325</name>
</gene>
<organism evidence="2">
    <name type="scientific">Haptolina ericina</name>
    <dbReference type="NCBI Taxonomy" id="156174"/>
    <lineage>
        <taxon>Eukaryota</taxon>
        <taxon>Haptista</taxon>
        <taxon>Haptophyta</taxon>
        <taxon>Prymnesiophyceae</taxon>
        <taxon>Prymnesiales</taxon>
        <taxon>Prymnesiaceae</taxon>
        <taxon>Haptolina</taxon>
    </lineage>
</organism>
<dbReference type="GO" id="GO:0008757">
    <property type="term" value="F:S-adenosylmethionine-dependent methyltransferase activity"/>
    <property type="evidence" value="ECO:0007669"/>
    <property type="project" value="InterPro"/>
</dbReference>
<reference evidence="2" key="1">
    <citation type="submission" date="2021-01" db="EMBL/GenBank/DDBJ databases">
        <authorList>
            <person name="Corre E."/>
            <person name="Pelletier E."/>
            <person name="Niang G."/>
            <person name="Scheremetjew M."/>
            <person name="Finn R."/>
            <person name="Kale V."/>
            <person name="Holt S."/>
            <person name="Cochrane G."/>
            <person name="Meng A."/>
            <person name="Brown T."/>
            <person name="Cohen L."/>
        </authorList>
    </citation>
    <scope>NUCLEOTIDE SEQUENCE</scope>
    <source>
        <strain evidence="2">CCMP281</strain>
    </source>
</reference>
<sequence>MNESKGDWELKTALDVGCSHGYAVTKLWELGLQASGIDLSNVAIDIARQTRPDEMELRCVAPFPGRIPSCFQQGSVADLPWANRSFDLTMSSDVLEHVPPALTDFAVAEMSRVTRKALILKISVRHEGITKAQRQVEHEFRARNQSFHSLHETIAHSAWWIAKFNRHGFKLKSKIPTPGHLCCAFVLQADVEHPAFQAETDRGLQG</sequence>